<feature type="transmembrane region" description="Helical" evidence="2">
    <location>
        <begin position="141"/>
        <end position="163"/>
    </location>
</feature>
<feature type="transmembrane region" description="Helical" evidence="2">
    <location>
        <begin position="71"/>
        <end position="92"/>
    </location>
</feature>
<feature type="transmembrane region" description="Helical" evidence="2">
    <location>
        <begin position="209"/>
        <end position="230"/>
    </location>
</feature>
<comment type="similarity">
    <text evidence="1">Belongs to the unc-93 family.</text>
</comment>
<feature type="transmembrane region" description="Helical" evidence="2">
    <location>
        <begin position="421"/>
        <end position="442"/>
    </location>
</feature>
<feature type="transmembrane region" description="Helical" evidence="2">
    <location>
        <begin position="360"/>
        <end position="379"/>
    </location>
</feature>
<dbReference type="InterPro" id="IPR051951">
    <property type="entry name" value="UNC-93_regulatory"/>
</dbReference>
<evidence type="ECO:0000313" key="4">
    <source>
        <dbReference type="Proteomes" id="UP001642483"/>
    </source>
</evidence>
<keyword evidence="2" id="KW-0812">Transmembrane</keyword>
<dbReference type="PANTHER" id="PTHR19444">
    <property type="entry name" value="UNC-93 RELATED"/>
    <property type="match status" value="1"/>
</dbReference>
<dbReference type="EMBL" id="CAWYQH010000079">
    <property type="protein sequence ID" value="CAK8681295.1"/>
    <property type="molecule type" value="Genomic_DNA"/>
</dbReference>
<dbReference type="Gene3D" id="1.20.1250.20">
    <property type="entry name" value="MFS general substrate transporter like domains"/>
    <property type="match status" value="2"/>
</dbReference>
<dbReference type="InterPro" id="IPR011701">
    <property type="entry name" value="MFS"/>
</dbReference>
<name>A0ABP0FNS4_CLALP</name>
<feature type="transmembrane region" description="Helical" evidence="2">
    <location>
        <begin position="448"/>
        <end position="469"/>
    </location>
</feature>
<evidence type="ECO:0000313" key="3">
    <source>
        <dbReference type="EMBL" id="CAK8681295.1"/>
    </source>
</evidence>
<evidence type="ECO:0000256" key="2">
    <source>
        <dbReference type="SAM" id="Phobius"/>
    </source>
</evidence>
<dbReference type="Proteomes" id="UP001642483">
    <property type="component" value="Unassembled WGS sequence"/>
</dbReference>
<feature type="transmembrane region" description="Helical" evidence="2">
    <location>
        <begin position="98"/>
        <end position="121"/>
    </location>
</feature>
<feature type="transmembrane region" description="Helical" evidence="2">
    <location>
        <begin position="295"/>
        <end position="312"/>
    </location>
</feature>
<proteinExistence type="inferred from homology"/>
<feature type="transmembrane region" description="Helical" evidence="2">
    <location>
        <begin position="385"/>
        <end position="409"/>
    </location>
</feature>
<protein>
    <submittedName>
        <fullName evidence="3">Uncharacterized protein</fullName>
    </submittedName>
</protein>
<evidence type="ECO:0000256" key="1">
    <source>
        <dbReference type="ARBA" id="ARBA00009172"/>
    </source>
</evidence>
<organism evidence="3 4">
    <name type="scientific">Clavelina lepadiformis</name>
    <name type="common">Light-bulb sea squirt</name>
    <name type="synonym">Ascidia lepadiformis</name>
    <dbReference type="NCBI Taxonomy" id="159417"/>
    <lineage>
        <taxon>Eukaryota</taxon>
        <taxon>Metazoa</taxon>
        <taxon>Chordata</taxon>
        <taxon>Tunicata</taxon>
        <taxon>Ascidiacea</taxon>
        <taxon>Aplousobranchia</taxon>
        <taxon>Clavelinidae</taxon>
        <taxon>Clavelina</taxon>
    </lineage>
</organism>
<dbReference type="InterPro" id="IPR036259">
    <property type="entry name" value="MFS_trans_sf"/>
</dbReference>
<dbReference type="Pfam" id="PF07690">
    <property type="entry name" value="MFS_1"/>
    <property type="match status" value="1"/>
</dbReference>
<gene>
    <name evidence="3" type="ORF">CVLEPA_LOCUS11511</name>
</gene>
<sequence length="499" mass="55049">MDSAKIQKDFVVFLVAVMLTTAGYKAVFPLASSLNASEAVGTISIAVGYLLSIIAILLFPILESAFSLKKIIIVALAFYILFILGNCSATIFTLLPAGLLFGTAEGLFWTAGPFISVNFALSKTKGRLSDFVKQRSRFTGYFFASANVGSILGSGISFLFLFVDKTLSGKGNFTRNQDFSFCGANDCQDPNITLANIDQYTPAYPATRYSLIGFLALLEVIAICLLLVYLPKNINQNIDPLEGIENPTNTASLQPSKLICRTTIDKQQVNRQKFPQVLKASLLHTFKLLIKKKHILVMLLPMYEGMLNGFFFADMTRAFVSCVLGVDKVGIVVIVYAAANSISSYLAGQLAGKYGRNFPFLYAFLLHIATFALCLYLKITPDTSWTVYITALLIGANEGVWLTLTNEMYGSYFQKQGKYAYVAWTLMALCGMTIQLSLNRILCVRQKIYLLIAVLPVALISYGASYYIYVRRKLKSTSTDEHKMTAIDMDGNQVSQVLL</sequence>
<accession>A0ABP0FNS4</accession>
<comment type="caution">
    <text evidence="3">The sequence shown here is derived from an EMBL/GenBank/DDBJ whole genome shotgun (WGS) entry which is preliminary data.</text>
</comment>
<dbReference type="SUPFAM" id="SSF103473">
    <property type="entry name" value="MFS general substrate transporter"/>
    <property type="match status" value="1"/>
</dbReference>
<keyword evidence="2" id="KW-0472">Membrane</keyword>
<reference evidence="3 4" key="1">
    <citation type="submission" date="2024-02" db="EMBL/GenBank/DDBJ databases">
        <authorList>
            <person name="Daric V."/>
            <person name="Darras S."/>
        </authorList>
    </citation>
    <scope>NUCLEOTIDE SEQUENCE [LARGE SCALE GENOMIC DNA]</scope>
</reference>
<keyword evidence="2" id="KW-1133">Transmembrane helix</keyword>
<feature type="transmembrane region" description="Helical" evidence="2">
    <location>
        <begin position="39"/>
        <end position="59"/>
    </location>
</feature>
<dbReference type="PANTHER" id="PTHR19444:SF13">
    <property type="entry name" value="PROTEIN UNC-93 HOMOLOG A"/>
    <property type="match status" value="1"/>
</dbReference>
<keyword evidence="4" id="KW-1185">Reference proteome</keyword>
<feature type="transmembrane region" description="Helical" evidence="2">
    <location>
        <begin position="10"/>
        <end position="27"/>
    </location>
</feature>